<evidence type="ECO:0000313" key="3">
    <source>
        <dbReference type="Proteomes" id="UP000552757"/>
    </source>
</evidence>
<keyword evidence="1" id="KW-0812">Transmembrane</keyword>
<dbReference type="Proteomes" id="UP000552757">
    <property type="component" value="Unassembled WGS sequence"/>
</dbReference>
<dbReference type="RefSeq" id="WP_183955548.1">
    <property type="nucleotide sequence ID" value="NZ_JACIEB010000004.1"/>
</dbReference>
<dbReference type="SUPFAM" id="SSF48452">
    <property type="entry name" value="TPR-like"/>
    <property type="match status" value="1"/>
</dbReference>
<organism evidence="2 3">
    <name type="scientific">Sphingobium fontiphilum</name>
    <dbReference type="NCBI Taxonomy" id="944425"/>
    <lineage>
        <taxon>Bacteria</taxon>
        <taxon>Pseudomonadati</taxon>
        <taxon>Pseudomonadota</taxon>
        <taxon>Alphaproteobacteria</taxon>
        <taxon>Sphingomonadales</taxon>
        <taxon>Sphingomonadaceae</taxon>
        <taxon>Sphingobium</taxon>
    </lineage>
</organism>
<proteinExistence type="predicted"/>
<dbReference type="EMBL" id="JACIEB010000004">
    <property type="protein sequence ID" value="MBB3982492.1"/>
    <property type="molecule type" value="Genomic_DNA"/>
</dbReference>
<protein>
    <submittedName>
        <fullName evidence="2">Tetratricopeptide (TPR) repeat protein</fullName>
    </submittedName>
</protein>
<name>A0A7W6DGU6_9SPHN</name>
<keyword evidence="1" id="KW-0472">Membrane</keyword>
<comment type="caution">
    <text evidence="2">The sequence shown here is derived from an EMBL/GenBank/DDBJ whole genome shotgun (WGS) entry which is preliminary data.</text>
</comment>
<keyword evidence="3" id="KW-1185">Reference proteome</keyword>
<dbReference type="InterPro" id="IPR011990">
    <property type="entry name" value="TPR-like_helical_dom_sf"/>
</dbReference>
<accession>A0A7W6DGU6</accession>
<reference evidence="2 3" key="1">
    <citation type="submission" date="2020-08" db="EMBL/GenBank/DDBJ databases">
        <title>Genomic Encyclopedia of Type Strains, Phase IV (KMG-IV): sequencing the most valuable type-strain genomes for metagenomic binning, comparative biology and taxonomic classification.</title>
        <authorList>
            <person name="Goeker M."/>
        </authorList>
    </citation>
    <scope>NUCLEOTIDE SEQUENCE [LARGE SCALE GENOMIC DNA]</scope>
    <source>
        <strain evidence="2 3">DSM 29348</strain>
    </source>
</reference>
<dbReference type="Gene3D" id="1.25.40.10">
    <property type="entry name" value="Tetratricopeptide repeat domain"/>
    <property type="match status" value="1"/>
</dbReference>
<sequence>MASAPDTSRQAPAGDEQQVLAGLEENSPYVRRGLFGNGNTGVEYVSAKKRSNKLAVTFAQEATRNMRQPGFAEHFMLERGFDVLTLKCNINNWFQDISREQLRDAIAGRLSDYDFVVCYGSGMGGYAAIYFAEIVKANVVIALSPQYSIDPAIVDFDDRWAGSAAKISFKHQSLDAILAHTGAAIYVVYDPHDTDAKHAAAMRAASNRIIPVETPYSGHPSGAALQQMDILAGLFDNLVEGRIPPLRKTMRAQRAQSAKYLFGLAQSCIRRGHKAAGLSLLERAVSSEGATSEIRIAYCRRLHAEGRVHDAVARLREYWPSLPQNAHMIAYRAHLEQVAGDQKEARRLFDLAIRQQPDMTLLYKEERKLMNDIIADSDHKMAMMQTALERARAEAQLRMGGAPAQFSGRNVALMAAASLVIVALIAILAISLHVV</sequence>
<gene>
    <name evidence="2" type="ORF">GGR44_002155</name>
</gene>
<feature type="transmembrane region" description="Helical" evidence="1">
    <location>
        <begin position="411"/>
        <end position="434"/>
    </location>
</feature>
<keyword evidence="1" id="KW-1133">Transmembrane helix</keyword>
<evidence type="ECO:0000256" key="1">
    <source>
        <dbReference type="SAM" id="Phobius"/>
    </source>
</evidence>
<evidence type="ECO:0000313" key="2">
    <source>
        <dbReference type="EMBL" id="MBB3982492.1"/>
    </source>
</evidence>
<dbReference type="AlphaFoldDB" id="A0A7W6DGU6"/>